<gene>
    <name evidence="2" type="ORF">CLV89_10177</name>
</gene>
<protein>
    <submittedName>
        <fullName evidence="2">Uncharacterized protein</fullName>
    </submittedName>
</protein>
<name>A0A2T1AMT4_TRISK</name>
<feature type="chain" id="PRO_5015753192" evidence="1">
    <location>
        <begin position="31"/>
        <end position="186"/>
    </location>
</feature>
<evidence type="ECO:0000313" key="3">
    <source>
        <dbReference type="Proteomes" id="UP000237718"/>
    </source>
</evidence>
<keyword evidence="1" id="KW-0732">Signal</keyword>
<sequence>MPVWSRNSKRISEALLSGALALLCATQAQALSCLPMGPGDVYRIVSKSEDPFVIIEGRVTFDEALLPTYSEAAPQATKQPVEIPAQVSGLMLGDRMFDQPVEGEITLEAHCLGPWCGALVSDARYLFFARQQEGRVVAVVEPCGGFFFDAEDGSAGDTVLQCHRGRACPSKLPDTLEGAQQVPALD</sequence>
<dbReference type="EMBL" id="PVUF01000001">
    <property type="protein sequence ID" value="PRZ49863.1"/>
    <property type="molecule type" value="Genomic_DNA"/>
</dbReference>
<dbReference type="AlphaFoldDB" id="A0A2T1AMT4"/>
<proteinExistence type="predicted"/>
<dbReference type="Proteomes" id="UP000237718">
    <property type="component" value="Unassembled WGS sequence"/>
</dbReference>
<organism evidence="2 3">
    <name type="scientific">Tritonibacter scottomollicae</name>
    <name type="common">Epibacterium scottomollicae</name>
    <dbReference type="NCBI Taxonomy" id="483013"/>
    <lineage>
        <taxon>Bacteria</taxon>
        <taxon>Pseudomonadati</taxon>
        <taxon>Pseudomonadota</taxon>
        <taxon>Alphaproteobacteria</taxon>
        <taxon>Rhodobacterales</taxon>
        <taxon>Paracoccaceae</taxon>
        <taxon>Tritonibacter</taxon>
    </lineage>
</organism>
<accession>A0A2T1AMT4</accession>
<reference evidence="2 3" key="1">
    <citation type="submission" date="2018-03" db="EMBL/GenBank/DDBJ databases">
        <title>Genomic Encyclopedia of Archaeal and Bacterial Type Strains, Phase II (KMG-II): from individual species to whole genera.</title>
        <authorList>
            <person name="Goeker M."/>
        </authorList>
    </citation>
    <scope>NUCLEOTIDE SEQUENCE [LARGE SCALE GENOMIC DNA]</scope>
    <source>
        <strain evidence="2 3">DSM 25328</strain>
    </source>
</reference>
<comment type="caution">
    <text evidence="2">The sequence shown here is derived from an EMBL/GenBank/DDBJ whole genome shotgun (WGS) entry which is preliminary data.</text>
</comment>
<evidence type="ECO:0000256" key="1">
    <source>
        <dbReference type="SAM" id="SignalP"/>
    </source>
</evidence>
<evidence type="ECO:0000313" key="2">
    <source>
        <dbReference type="EMBL" id="PRZ49863.1"/>
    </source>
</evidence>
<dbReference type="RefSeq" id="WP_243394897.1">
    <property type="nucleotide sequence ID" value="NZ_JBLWXK010000011.1"/>
</dbReference>
<feature type="signal peptide" evidence="1">
    <location>
        <begin position="1"/>
        <end position="30"/>
    </location>
</feature>